<protein>
    <submittedName>
        <fullName evidence="3">Uncharacterized protein</fullName>
    </submittedName>
</protein>
<keyword evidence="2" id="KW-0812">Transmembrane</keyword>
<evidence type="ECO:0000313" key="3">
    <source>
        <dbReference type="EMBL" id="CAB4155472.1"/>
    </source>
</evidence>
<feature type="region of interest" description="Disordered" evidence="1">
    <location>
        <begin position="57"/>
        <end position="76"/>
    </location>
</feature>
<accession>A0A6J5NA90</accession>
<sequence length="76" mass="8121">MIGFLLSPVGRFISAVGGVLLAIATVYGKGRRDARQKLEAEANADALNRTQAAIRAGDNAAVDSTRLRDNDGHRRD</sequence>
<gene>
    <name evidence="3" type="ORF">UFOVP661_2</name>
</gene>
<feature type="transmembrane region" description="Helical" evidence="2">
    <location>
        <begin position="12"/>
        <end position="28"/>
    </location>
</feature>
<keyword evidence="2" id="KW-1133">Transmembrane helix</keyword>
<proteinExistence type="predicted"/>
<dbReference type="EMBL" id="LR796642">
    <property type="protein sequence ID" value="CAB4155472.1"/>
    <property type="molecule type" value="Genomic_DNA"/>
</dbReference>
<evidence type="ECO:0000256" key="2">
    <source>
        <dbReference type="SAM" id="Phobius"/>
    </source>
</evidence>
<evidence type="ECO:0000256" key="1">
    <source>
        <dbReference type="SAM" id="MobiDB-lite"/>
    </source>
</evidence>
<keyword evidence="2" id="KW-0472">Membrane</keyword>
<name>A0A6J5NA90_9CAUD</name>
<reference evidence="3" key="1">
    <citation type="submission" date="2020-04" db="EMBL/GenBank/DDBJ databases">
        <authorList>
            <person name="Chiriac C."/>
            <person name="Salcher M."/>
            <person name="Ghai R."/>
            <person name="Kavagutti S V."/>
        </authorList>
    </citation>
    <scope>NUCLEOTIDE SEQUENCE</scope>
</reference>
<organism evidence="3">
    <name type="scientific">uncultured Caudovirales phage</name>
    <dbReference type="NCBI Taxonomy" id="2100421"/>
    <lineage>
        <taxon>Viruses</taxon>
        <taxon>Duplodnaviria</taxon>
        <taxon>Heunggongvirae</taxon>
        <taxon>Uroviricota</taxon>
        <taxon>Caudoviricetes</taxon>
        <taxon>Peduoviridae</taxon>
        <taxon>Maltschvirus</taxon>
        <taxon>Maltschvirus maltsch</taxon>
    </lineage>
</organism>
<feature type="compositionally biased region" description="Basic and acidic residues" evidence="1">
    <location>
        <begin position="65"/>
        <end position="76"/>
    </location>
</feature>